<evidence type="ECO:0000256" key="1">
    <source>
        <dbReference type="SAM" id="Phobius"/>
    </source>
</evidence>
<keyword evidence="1" id="KW-0812">Transmembrane</keyword>
<evidence type="ECO:0000256" key="2">
    <source>
        <dbReference type="SAM" id="SignalP"/>
    </source>
</evidence>
<dbReference type="AlphaFoldDB" id="A0A0S4JDE4"/>
<dbReference type="EMBL" id="CYKH01001745">
    <property type="protein sequence ID" value="CUG89494.1"/>
    <property type="molecule type" value="Genomic_DNA"/>
</dbReference>
<keyword evidence="2" id="KW-0732">Signal</keyword>
<feature type="transmembrane region" description="Helical" evidence="1">
    <location>
        <begin position="567"/>
        <end position="585"/>
    </location>
</feature>
<sequence length="670" mass="72737">MPRSVSSTAIAFIFLFAAVSHAVTAASCGDFSRCSECVFDSSDGVLSDPLPCSWCASTGTCLLGNTTAALSCPDIRNTTYNTVCPDMSCSAANTSNNIYFCRGPLIAAFVFALILNIINVLFFFWLATVWQLPWRYANINDVLQDYITKSGSILASLSAPSAPSNLKSRAEERTGSSCPICKLQQANPLGPGGVCFWCDVCRYGFIPLYVGIVAGAVTTLLVFILPLKPWFSDWYYALLLVPAYLLYAAFVVYVFVFRVTIIGDSSQKTTTFFQLAWVLRGRSISSVFPKMSEAPAAPTVVTGSTPSVASGATTSKQPAISEEFAKARMAETVQLLNVDVLPKEFRKVLQGNLTNDEYILWWTMPNTSDIAADFKWLVHSLAAAVALGIWMWIAASVSAEDAPITRLIGSSSLGLLGTVVTIGCGLLLLVTVMGFSRMYAVTNKRLLTVAGGVLGAHVMSADVSSIKYASIYGYNEWGVGDVLTFSWEIPSGVRKMPPIATNTFSALDDVSGFLEAFRLVAPRLNCTDVMRKNTRHNRKVWRMHIFANIVALAALPIIVLYSQISSMGIDFCLLIILGSINVCIIQRGLRHQQTTHAPLNLAEQWTRPEEFDGESSTNRPSFLKMLVAAKPDIHLPPIHLPNLPNLRDFTVKGKSPAAGAGPAAADQEMQ</sequence>
<dbReference type="Proteomes" id="UP000051952">
    <property type="component" value="Unassembled WGS sequence"/>
</dbReference>
<keyword evidence="1" id="KW-1133">Transmembrane helix</keyword>
<feature type="transmembrane region" description="Helical" evidence="1">
    <location>
        <begin position="374"/>
        <end position="393"/>
    </location>
</feature>
<protein>
    <submittedName>
        <fullName evidence="3">Membrane-associated protein, putative</fullName>
    </submittedName>
</protein>
<evidence type="ECO:0000313" key="4">
    <source>
        <dbReference type="Proteomes" id="UP000051952"/>
    </source>
</evidence>
<feature type="transmembrane region" description="Helical" evidence="1">
    <location>
        <begin position="413"/>
        <end position="435"/>
    </location>
</feature>
<accession>A0A0S4JDE4</accession>
<feature type="transmembrane region" description="Helical" evidence="1">
    <location>
        <begin position="540"/>
        <end position="561"/>
    </location>
</feature>
<reference evidence="4" key="1">
    <citation type="submission" date="2015-09" db="EMBL/GenBank/DDBJ databases">
        <authorList>
            <consortium name="Pathogen Informatics"/>
        </authorList>
    </citation>
    <scope>NUCLEOTIDE SEQUENCE [LARGE SCALE GENOMIC DNA]</scope>
    <source>
        <strain evidence="4">Lake Konstanz</strain>
    </source>
</reference>
<keyword evidence="4" id="KW-1185">Reference proteome</keyword>
<dbReference type="PROSITE" id="PS51257">
    <property type="entry name" value="PROKAR_LIPOPROTEIN"/>
    <property type="match status" value="1"/>
</dbReference>
<name>A0A0S4JDE4_BODSA</name>
<evidence type="ECO:0000313" key="3">
    <source>
        <dbReference type="EMBL" id="CUG89494.1"/>
    </source>
</evidence>
<feature type="signal peptide" evidence="2">
    <location>
        <begin position="1"/>
        <end position="25"/>
    </location>
</feature>
<feature type="chain" id="PRO_5006622291" evidence="2">
    <location>
        <begin position="26"/>
        <end position="670"/>
    </location>
</feature>
<dbReference type="OrthoDB" id="273797at2759"/>
<dbReference type="OMA" id="FWCNVAR"/>
<gene>
    <name evidence="3" type="ORF">BSAL_21720</name>
</gene>
<proteinExistence type="predicted"/>
<keyword evidence="1" id="KW-0472">Membrane</keyword>
<feature type="transmembrane region" description="Helical" evidence="1">
    <location>
        <begin position="206"/>
        <end position="228"/>
    </location>
</feature>
<feature type="transmembrane region" description="Helical" evidence="1">
    <location>
        <begin position="234"/>
        <end position="256"/>
    </location>
</feature>
<organism evidence="3 4">
    <name type="scientific">Bodo saltans</name>
    <name type="common">Flagellated protozoan</name>
    <dbReference type="NCBI Taxonomy" id="75058"/>
    <lineage>
        <taxon>Eukaryota</taxon>
        <taxon>Discoba</taxon>
        <taxon>Euglenozoa</taxon>
        <taxon>Kinetoplastea</taxon>
        <taxon>Metakinetoplastina</taxon>
        <taxon>Eubodonida</taxon>
        <taxon>Bodonidae</taxon>
        <taxon>Bodo</taxon>
    </lineage>
</organism>
<dbReference type="VEuPathDB" id="TriTrypDB:BSAL_21720"/>
<feature type="transmembrane region" description="Helical" evidence="1">
    <location>
        <begin position="105"/>
        <end position="126"/>
    </location>
</feature>